<reference evidence="5 6" key="1">
    <citation type="submission" date="2020-04" db="EMBL/GenBank/DDBJ databases">
        <title>Paenibacillus algicola sp. nov., a novel marine bacterium producing alginate lyase.</title>
        <authorList>
            <person name="Huang H."/>
        </authorList>
    </citation>
    <scope>NUCLEOTIDE SEQUENCE [LARGE SCALE GENOMIC DNA]</scope>
    <source>
        <strain evidence="5 6">L7-75</strain>
    </source>
</reference>
<evidence type="ECO:0000313" key="5">
    <source>
        <dbReference type="EMBL" id="NMO94311.1"/>
    </source>
</evidence>
<evidence type="ECO:0000313" key="6">
    <source>
        <dbReference type="Proteomes" id="UP000565468"/>
    </source>
</evidence>
<dbReference type="AlphaFoldDB" id="A0A848M229"/>
<dbReference type="EMBL" id="JABBPN010000001">
    <property type="protein sequence ID" value="NMO94311.1"/>
    <property type="molecule type" value="Genomic_DNA"/>
</dbReference>
<dbReference type="Proteomes" id="UP000565468">
    <property type="component" value="Unassembled WGS sequence"/>
</dbReference>
<gene>
    <name evidence="5" type="ORF">HII30_00735</name>
</gene>
<dbReference type="InterPro" id="IPR029051">
    <property type="entry name" value="DUF4352"/>
</dbReference>
<dbReference type="Gene3D" id="2.60.40.1240">
    <property type="match status" value="1"/>
</dbReference>
<protein>
    <submittedName>
        <fullName evidence="5">DUF4352 domain-containing protein</fullName>
    </submittedName>
</protein>
<keyword evidence="6" id="KW-1185">Reference proteome</keyword>
<dbReference type="RefSeq" id="WP_169503012.1">
    <property type="nucleotide sequence ID" value="NZ_JABBPN010000001.1"/>
</dbReference>
<feature type="domain" description="DUF4352" evidence="4">
    <location>
        <begin position="75"/>
        <end position="190"/>
    </location>
</feature>
<evidence type="ECO:0000256" key="2">
    <source>
        <dbReference type="SAM" id="Coils"/>
    </source>
</evidence>
<keyword evidence="1 3" id="KW-0732">Signal</keyword>
<proteinExistence type="predicted"/>
<feature type="chain" id="PRO_5038864436" evidence="3">
    <location>
        <begin position="22"/>
        <end position="203"/>
    </location>
</feature>
<dbReference type="Pfam" id="PF11611">
    <property type="entry name" value="DUF4352"/>
    <property type="match status" value="1"/>
</dbReference>
<evidence type="ECO:0000256" key="3">
    <source>
        <dbReference type="SAM" id="SignalP"/>
    </source>
</evidence>
<dbReference type="PROSITE" id="PS51257">
    <property type="entry name" value="PROKAR_LIPOPROTEIN"/>
    <property type="match status" value="1"/>
</dbReference>
<feature type="coiled-coil region" evidence="2">
    <location>
        <begin position="24"/>
        <end position="51"/>
    </location>
</feature>
<name>A0A848M229_PAELE</name>
<comment type="caution">
    <text evidence="5">The sequence shown here is derived from an EMBL/GenBank/DDBJ whole genome shotgun (WGS) entry which is preliminary data.</text>
</comment>
<organism evidence="5 6">
    <name type="scientific">Paenibacillus lemnae</name>
    <dbReference type="NCBI Taxonomy" id="1330551"/>
    <lineage>
        <taxon>Bacteria</taxon>
        <taxon>Bacillati</taxon>
        <taxon>Bacillota</taxon>
        <taxon>Bacilli</taxon>
        <taxon>Bacillales</taxon>
        <taxon>Paenibacillaceae</taxon>
        <taxon>Paenibacillus</taxon>
    </lineage>
</organism>
<evidence type="ECO:0000259" key="4">
    <source>
        <dbReference type="Pfam" id="PF11611"/>
    </source>
</evidence>
<accession>A0A848M229</accession>
<dbReference type="InterPro" id="IPR029050">
    <property type="entry name" value="Immunoprotect_excell_Ig-like"/>
</dbReference>
<keyword evidence="2" id="KW-0175">Coiled coil</keyword>
<evidence type="ECO:0000256" key="1">
    <source>
        <dbReference type="ARBA" id="ARBA00022729"/>
    </source>
</evidence>
<sequence>MIKKRILPVMITTLLLGGCSAGEMESLQSDVEAIKQEVAALKEQIRNWETTTTNVATQLSGSGEPAAVQQKDLFELGEPFEYEGVTYTFTEGERKQKLGERLAADEGQEFIVINSEIHNTSGEDYKYSQTHYSIVTGSGEIKRNYLIIDTRDQYDDLGNGDLAPDGKRSGWIAFEVPQGDQPAELRFELHTLTSQSTFKVKLK</sequence>
<feature type="signal peptide" evidence="3">
    <location>
        <begin position="1"/>
        <end position="21"/>
    </location>
</feature>